<dbReference type="PANTHER" id="PTHR23110">
    <property type="entry name" value="BTB DOMAIN TRANSCRIPTION FACTOR"/>
    <property type="match status" value="1"/>
</dbReference>
<dbReference type="InterPro" id="IPR011333">
    <property type="entry name" value="SKP1/BTB/POZ_sf"/>
</dbReference>
<feature type="region of interest" description="Disordered" evidence="2">
    <location>
        <begin position="140"/>
        <end position="206"/>
    </location>
</feature>
<feature type="domain" description="BTB" evidence="3">
    <location>
        <begin position="50"/>
        <end position="116"/>
    </location>
</feature>
<dbReference type="OrthoDB" id="10261408at2759"/>
<dbReference type="PANTHER" id="PTHR23110:SF99">
    <property type="entry name" value="BROAD-COMPLEX CORE PROTEIN ISOFORM 6"/>
    <property type="match status" value="1"/>
</dbReference>
<dbReference type="SUPFAM" id="SSF54695">
    <property type="entry name" value="POZ domain"/>
    <property type="match status" value="1"/>
</dbReference>
<dbReference type="SMART" id="SM00225">
    <property type="entry name" value="BTB"/>
    <property type="match status" value="1"/>
</dbReference>
<dbReference type="Proteomes" id="UP000326759">
    <property type="component" value="Unassembled WGS sequence"/>
</dbReference>
<dbReference type="AlphaFoldDB" id="A0A5N5SWX1"/>
<feature type="compositionally biased region" description="Polar residues" evidence="2">
    <location>
        <begin position="180"/>
        <end position="194"/>
    </location>
</feature>
<feature type="compositionally biased region" description="Polar residues" evidence="2">
    <location>
        <begin position="154"/>
        <end position="168"/>
    </location>
</feature>
<evidence type="ECO:0000259" key="3">
    <source>
        <dbReference type="PROSITE" id="PS50097"/>
    </source>
</evidence>
<gene>
    <name evidence="4" type="primary">br_0</name>
    <name evidence="4" type="ORF">Anas_01132</name>
</gene>
<feature type="non-terminal residue" evidence="4">
    <location>
        <position position="319"/>
    </location>
</feature>
<evidence type="ECO:0000256" key="1">
    <source>
        <dbReference type="ARBA" id="ARBA00023242"/>
    </source>
</evidence>
<accession>A0A5N5SWX1</accession>
<dbReference type="InterPro" id="IPR000210">
    <property type="entry name" value="BTB/POZ_dom"/>
</dbReference>
<dbReference type="EMBL" id="SEYY01019205">
    <property type="protein sequence ID" value="KAB7498522.1"/>
    <property type="molecule type" value="Genomic_DNA"/>
</dbReference>
<keyword evidence="1" id="KW-0539">Nucleus</keyword>
<protein>
    <submittedName>
        <fullName evidence="4">Broad-complex core protein</fullName>
    </submittedName>
</protein>
<dbReference type="GO" id="GO:0006357">
    <property type="term" value="P:regulation of transcription by RNA polymerase II"/>
    <property type="evidence" value="ECO:0007669"/>
    <property type="project" value="TreeGrafter"/>
</dbReference>
<dbReference type="PROSITE" id="PS50097">
    <property type="entry name" value="BTB"/>
    <property type="match status" value="1"/>
</dbReference>
<evidence type="ECO:0000313" key="5">
    <source>
        <dbReference type="Proteomes" id="UP000326759"/>
    </source>
</evidence>
<feature type="region of interest" description="Disordered" evidence="2">
    <location>
        <begin position="245"/>
        <end position="319"/>
    </location>
</feature>
<feature type="compositionally biased region" description="Pro residues" evidence="2">
    <location>
        <begin position="277"/>
        <end position="298"/>
    </location>
</feature>
<evidence type="ECO:0000313" key="4">
    <source>
        <dbReference type="EMBL" id="KAB7498522.1"/>
    </source>
</evidence>
<dbReference type="InterPro" id="IPR051095">
    <property type="entry name" value="Dros_DevTransReg"/>
</dbReference>
<evidence type="ECO:0000256" key="2">
    <source>
        <dbReference type="SAM" id="MobiDB-lite"/>
    </source>
</evidence>
<dbReference type="GO" id="GO:0005634">
    <property type="term" value="C:nucleus"/>
    <property type="evidence" value="ECO:0007669"/>
    <property type="project" value="TreeGrafter"/>
</dbReference>
<reference evidence="4 5" key="1">
    <citation type="journal article" date="2019" name="PLoS Biol.">
        <title>Sex chromosomes control vertical transmission of feminizing Wolbachia symbionts in an isopod.</title>
        <authorList>
            <person name="Becking T."/>
            <person name="Chebbi M.A."/>
            <person name="Giraud I."/>
            <person name="Moumen B."/>
            <person name="Laverre T."/>
            <person name="Caubet Y."/>
            <person name="Peccoud J."/>
            <person name="Gilbert C."/>
            <person name="Cordaux R."/>
        </authorList>
    </citation>
    <scope>NUCLEOTIDE SEQUENCE [LARGE SCALE GENOMIC DNA]</scope>
    <source>
        <strain evidence="4">ANa2</strain>
        <tissue evidence="4">Whole body excluding digestive tract and cuticle</tissue>
    </source>
</reference>
<sequence>MGEEISEAAGAMEEVATMPSNAQEFCLRWNNFHSSLVSALDGFKNDLDFVDVTLACEGQFLKAHKMLLSACSVFFRDLLKANPCQHPIVILPPEVRFIDLEKMLRFIYQGEVNVQQENLARFLKTAEMLKIRGLAEDGEKQRVLQAASPRPSEMSGNGTTERCNNDASAVSPKRPRLSLDAQSGQSTDQPQTPNDESRLSGPDSDSEMIPVKQEMIELKECDFESADSEAFLAAETCYLRENSVGTTNNSSSNNNNNSSISSSNNNSSSSSTTQPPLTHPAAPPPPGPLLPSYVPPPQIKAQDDSPLPPNPDDLSQGKC</sequence>
<comment type="caution">
    <text evidence="4">The sequence shown here is derived from an EMBL/GenBank/DDBJ whole genome shotgun (WGS) entry which is preliminary data.</text>
</comment>
<dbReference type="Gene3D" id="3.30.710.10">
    <property type="entry name" value="Potassium Channel Kv1.1, Chain A"/>
    <property type="match status" value="1"/>
</dbReference>
<dbReference type="Pfam" id="PF00651">
    <property type="entry name" value="BTB"/>
    <property type="match status" value="1"/>
</dbReference>
<name>A0A5N5SWX1_9CRUS</name>
<dbReference type="CDD" id="cd18315">
    <property type="entry name" value="BTB_POZ_BAB-like"/>
    <property type="match status" value="1"/>
</dbReference>
<feature type="compositionally biased region" description="Low complexity" evidence="2">
    <location>
        <begin position="248"/>
        <end position="276"/>
    </location>
</feature>
<keyword evidence="5" id="KW-1185">Reference proteome</keyword>
<proteinExistence type="predicted"/>
<organism evidence="4 5">
    <name type="scientific">Armadillidium nasatum</name>
    <dbReference type="NCBI Taxonomy" id="96803"/>
    <lineage>
        <taxon>Eukaryota</taxon>
        <taxon>Metazoa</taxon>
        <taxon>Ecdysozoa</taxon>
        <taxon>Arthropoda</taxon>
        <taxon>Crustacea</taxon>
        <taxon>Multicrustacea</taxon>
        <taxon>Malacostraca</taxon>
        <taxon>Eumalacostraca</taxon>
        <taxon>Peracarida</taxon>
        <taxon>Isopoda</taxon>
        <taxon>Oniscidea</taxon>
        <taxon>Crinocheta</taxon>
        <taxon>Armadillidiidae</taxon>
        <taxon>Armadillidium</taxon>
    </lineage>
</organism>